<reference evidence="2" key="1">
    <citation type="submission" date="2022-11" db="EMBL/GenBank/DDBJ databases">
        <authorList>
            <person name="Petersen C."/>
        </authorList>
    </citation>
    <scope>NUCLEOTIDE SEQUENCE</scope>
    <source>
        <strain evidence="2">IBT 26290</strain>
    </source>
</reference>
<dbReference type="EMBL" id="JAPQKN010000003">
    <property type="protein sequence ID" value="KAJ5167495.1"/>
    <property type="molecule type" value="Genomic_DNA"/>
</dbReference>
<dbReference type="GeneID" id="81427577"/>
<keyword evidence="3" id="KW-1185">Reference proteome</keyword>
<organism evidence="2 3">
    <name type="scientific">Penicillium canariense</name>
    <dbReference type="NCBI Taxonomy" id="189055"/>
    <lineage>
        <taxon>Eukaryota</taxon>
        <taxon>Fungi</taxon>
        <taxon>Dikarya</taxon>
        <taxon>Ascomycota</taxon>
        <taxon>Pezizomycotina</taxon>
        <taxon>Eurotiomycetes</taxon>
        <taxon>Eurotiomycetidae</taxon>
        <taxon>Eurotiales</taxon>
        <taxon>Aspergillaceae</taxon>
        <taxon>Penicillium</taxon>
    </lineage>
</organism>
<feature type="domain" description="Bacterial alpha-L-rhamnosidase N-terminal" evidence="1">
    <location>
        <begin position="47"/>
        <end position="98"/>
    </location>
</feature>
<evidence type="ECO:0000313" key="3">
    <source>
        <dbReference type="Proteomes" id="UP001149163"/>
    </source>
</evidence>
<dbReference type="SUPFAM" id="SSF49785">
    <property type="entry name" value="Galactose-binding domain-like"/>
    <property type="match status" value="1"/>
</dbReference>
<evidence type="ECO:0000259" key="1">
    <source>
        <dbReference type="Pfam" id="PF08531"/>
    </source>
</evidence>
<accession>A0A9W9I6H2</accession>
<dbReference type="AlphaFoldDB" id="A0A9W9I6H2"/>
<name>A0A9W9I6H2_9EURO</name>
<gene>
    <name evidence="2" type="ORF">N7482_006276</name>
</gene>
<dbReference type="InterPro" id="IPR013737">
    <property type="entry name" value="Bac_rhamnosid_N"/>
</dbReference>
<sequence>MASSWTKTAQWIWTPKYREEDNQPGRYFLFRKSFQWTALAGQGEVPIHVSADSRYRLFVNGQRASFGPCKSYAERWHYETVDILPFMKEGENVISARVLRYSSVEAGSSSIVRTELPGLVVHSETEVSSGRGV</sequence>
<dbReference type="InterPro" id="IPR008979">
    <property type="entry name" value="Galactose-bd-like_sf"/>
</dbReference>
<dbReference type="OrthoDB" id="6503935at2759"/>
<reference evidence="2" key="2">
    <citation type="journal article" date="2023" name="IMA Fungus">
        <title>Comparative genomic study of the Penicillium genus elucidates a diverse pangenome and 15 lateral gene transfer events.</title>
        <authorList>
            <person name="Petersen C."/>
            <person name="Sorensen T."/>
            <person name="Nielsen M.R."/>
            <person name="Sondergaard T.E."/>
            <person name="Sorensen J.L."/>
            <person name="Fitzpatrick D.A."/>
            <person name="Frisvad J.C."/>
            <person name="Nielsen K.L."/>
        </authorList>
    </citation>
    <scope>NUCLEOTIDE SEQUENCE</scope>
    <source>
        <strain evidence="2">IBT 26290</strain>
    </source>
</reference>
<proteinExistence type="predicted"/>
<dbReference type="Pfam" id="PF08531">
    <property type="entry name" value="Bac_rhamnosid_N"/>
    <property type="match status" value="1"/>
</dbReference>
<dbReference type="Proteomes" id="UP001149163">
    <property type="component" value="Unassembled WGS sequence"/>
</dbReference>
<comment type="caution">
    <text evidence="2">The sequence shown here is derived from an EMBL/GenBank/DDBJ whole genome shotgun (WGS) entry which is preliminary data.</text>
</comment>
<dbReference type="Gene3D" id="2.60.120.260">
    <property type="entry name" value="Galactose-binding domain-like"/>
    <property type="match status" value="1"/>
</dbReference>
<evidence type="ECO:0000313" key="2">
    <source>
        <dbReference type="EMBL" id="KAJ5167495.1"/>
    </source>
</evidence>
<dbReference type="RefSeq" id="XP_056543956.1">
    <property type="nucleotide sequence ID" value="XM_056688401.1"/>
</dbReference>
<protein>
    <recommendedName>
        <fullName evidence="1">Bacterial alpha-L-rhamnosidase N-terminal domain-containing protein</fullName>
    </recommendedName>
</protein>